<dbReference type="Gene3D" id="2.40.30.10">
    <property type="entry name" value="Translation factors"/>
    <property type="match status" value="1"/>
</dbReference>
<dbReference type="AlphaFoldDB" id="A0A1F5P3Z9"/>
<dbReference type="PRINTS" id="PR00410">
    <property type="entry name" value="PHEHYDRXLASE"/>
</dbReference>
<dbReference type="GO" id="GO:0016491">
    <property type="term" value="F:oxidoreductase activity"/>
    <property type="evidence" value="ECO:0007669"/>
    <property type="project" value="InterPro"/>
</dbReference>
<reference evidence="2 3" key="1">
    <citation type="journal article" date="2016" name="Nat. Commun.">
        <title>Thousands of microbial genomes shed light on interconnected biogeochemical processes in an aquifer system.</title>
        <authorList>
            <person name="Anantharaman K."/>
            <person name="Brown C.T."/>
            <person name="Hug L.A."/>
            <person name="Sharon I."/>
            <person name="Castelle C.J."/>
            <person name="Probst A.J."/>
            <person name="Thomas B.C."/>
            <person name="Singh A."/>
            <person name="Wilkins M.J."/>
            <person name="Karaoz U."/>
            <person name="Brodie E.L."/>
            <person name="Williams K.H."/>
            <person name="Hubbard S.S."/>
            <person name="Banfield J.F."/>
        </authorList>
    </citation>
    <scope>NUCLEOTIDE SEQUENCE [LARGE SCALE GENOMIC DNA]</scope>
</reference>
<evidence type="ECO:0000313" key="3">
    <source>
        <dbReference type="Proteomes" id="UP000176339"/>
    </source>
</evidence>
<dbReference type="PANTHER" id="PTHR47354">
    <property type="entry name" value="NADH OXIDOREDUCTASE HCR"/>
    <property type="match status" value="1"/>
</dbReference>
<dbReference type="InterPro" id="IPR039261">
    <property type="entry name" value="FNR_nucleotide-bd"/>
</dbReference>
<dbReference type="SUPFAM" id="SSF63380">
    <property type="entry name" value="Riboflavin synthase domain-like"/>
    <property type="match status" value="1"/>
</dbReference>
<evidence type="ECO:0000259" key="1">
    <source>
        <dbReference type="PROSITE" id="PS51384"/>
    </source>
</evidence>
<feature type="domain" description="FAD-binding FR-type" evidence="1">
    <location>
        <begin position="1"/>
        <end position="102"/>
    </location>
</feature>
<dbReference type="InterPro" id="IPR001433">
    <property type="entry name" value="OxRdtase_FAD/NAD-bd"/>
</dbReference>
<dbReference type="InterPro" id="IPR017927">
    <property type="entry name" value="FAD-bd_FR_type"/>
</dbReference>
<dbReference type="CDD" id="cd00322">
    <property type="entry name" value="FNR_like"/>
    <property type="match status" value="1"/>
</dbReference>
<dbReference type="Pfam" id="PF00175">
    <property type="entry name" value="NAD_binding_1"/>
    <property type="match status" value="1"/>
</dbReference>
<sequence length="223" mass="25113">MKLIAKVESIKLVADNTFEAAFYIDGFNFKAGQYVTVTLPNLKNLETREQFRDFSVVSSPNELPLLRIVMRKSETAFRQELFGMKNGEEIVLEGPAGIFTLPNDFERSIVFIAGGVGISPFLSMMKFITDNKMPYSITLAYFNRSIGSSAYLPELDTILENNPRLRVIKILGLLEEKYIVPLINQNPLWYIAGPPGMVKAGREILTKLGIIDNDIKTEEFSGY</sequence>
<dbReference type="Gene3D" id="3.40.50.80">
    <property type="entry name" value="Nucleotide-binding domain of ferredoxin-NADP reductase (FNR) module"/>
    <property type="match status" value="1"/>
</dbReference>
<dbReference type="InterPro" id="IPR017938">
    <property type="entry name" value="Riboflavin_synthase-like_b-brl"/>
</dbReference>
<dbReference type="EMBL" id="MFEN01000003">
    <property type="protein sequence ID" value="OGE84593.1"/>
    <property type="molecule type" value="Genomic_DNA"/>
</dbReference>
<evidence type="ECO:0000313" key="2">
    <source>
        <dbReference type="EMBL" id="OGE84593.1"/>
    </source>
</evidence>
<name>A0A1F5P3Z9_9BACT</name>
<comment type="caution">
    <text evidence="2">The sequence shown here is derived from an EMBL/GenBank/DDBJ whole genome shotgun (WGS) entry which is preliminary data.</text>
</comment>
<dbReference type="SUPFAM" id="SSF52343">
    <property type="entry name" value="Ferredoxin reductase-like, C-terminal NADP-linked domain"/>
    <property type="match status" value="1"/>
</dbReference>
<proteinExistence type="predicted"/>
<gene>
    <name evidence="2" type="ORF">A2846_03650</name>
</gene>
<dbReference type="Proteomes" id="UP000176339">
    <property type="component" value="Unassembled WGS sequence"/>
</dbReference>
<dbReference type="PROSITE" id="PS51384">
    <property type="entry name" value="FAD_FR"/>
    <property type="match status" value="1"/>
</dbReference>
<protein>
    <recommendedName>
        <fullName evidence="1">FAD-binding FR-type domain-containing protein</fullName>
    </recommendedName>
</protein>
<organism evidence="2 3">
    <name type="scientific">Candidatus Doudnabacteria bacterium RIFCSPHIGHO2_01_FULL_49_9</name>
    <dbReference type="NCBI Taxonomy" id="1817827"/>
    <lineage>
        <taxon>Bacteria</taxon>
        <taxon>Candidatus Doudnaibacteriota</taxon>
    </lineage>
</organism>
<accession>A0A1F5P3Z9</accession>
<dbReference type="InterPro" id="IPR050415">
    <property type="entry name" value="MRET"/>
</dbReference>
<dbReference type="PANTHER" id="PTHR47354:SF5">
    <property type="entry name" value="PROTEIN RFBI"/>
    <property type="match status" value="1"/>
</dbReference>